<feature type="non-terminal residue" evidence="1">
    <location>
        <position position="64"/>
    </location>
</feature>
<reference evidence="1" key="1">
    <citation type="journal article" date="2019" name="Sci. Rep.">
        <title>Draft genome of Tanacetum cinerariifolium, the natural source of mosquito coil.</title>
        <authorList>
            <person name="Yamashiro T."/>
            <person name="Shiraishi A."/>
            <person name="Satake H."/>
            <person name="Nakayama K."/>
        </authorList>
    </citation>
    <scope>NUCLEOTIDE SEQUENCE</scope>
</reference>
<organism evidence="1">
    <name type="scientific">Tanacetum cinerariifolium</name>
    <name type="common">Dalmatian daisy</name>
    <name type="synonym">Chrysanthemum cinerariifolium</name>
    <dbReference type="NCBI Taxonomy" id="118510"/>
    <lineage>
        <taxon>Eukaryota</taxon>
        <taxon>Viridiplantae</taxon>
        <taxon>Streptophyta</taxon>
        <taxon>Embryophyta</taxon>
        <taxon>Tracheophyta</taxon>
        <taxon>Spermatophyta</taxon>
        <taxon>Magnoliopsida</taxon>
        <taxon>eudicotyledons</taxon>
        <taxon>Gunneridae</taxon>
        <taxon>Pentapetalae</taxon>
        <taxon>asterids</taxon>
        <taxon>campanulids</taxon>
        <taxon>Asterales</taxon>
        <taxon>Asteraceae</taxon>
        <taxon>Asteroideae</taxon>
        <taxon>Anthemideae</taxon>
        <taxon>Anthemidinae</taxon>
        <taxon>Tanacetum</taxon>
    </lineage>
</organism>
<feature type="non-terminal residue" evidence="1">
    <location>
        <position position="1"/>
    </location>
</feature>
<evidence type="ECO:0000313" key="1">
    <source>
        <dbReference type="EMBL" id="GFD45418.1"/>
    </source>
</evidence>
<dbReference type="AlphaFoldDB" id="A0A699WI61"/>
<accession>A0A699WI61</accession>
<comment type="caution">
    <text evidence="1">The sequence shown here is derived from an EMBL/GenBank/DDBJ whole genome shotgun (WGS) entry which is preliminary data.</text>
</comment>
<proteinExistence type="predicted"/>
<dbReference type="EMBL" id="BKCJ011647855">
    <property type="protein sequence ID" value="GFD45418.1"/>
    <property type="molecule type" value="Genomic_DNA"/>
</dbReference>
<name>A0A699WI61_TANCI</name>
<sequence>TAIVVNGSKAREREDKILAEAEKEEEKEERTATITSLDELQLHLFVNEGIERPAKGSTAKFQDY</sequence>
<protein>
    <submittedName>
        <fullName evidence="1">Uncharacterized protein</fullName>
    </submittedName>
</protein>
<gene>
    <name evidence="1" type="ORF">Tci_917387</name>
</gene>